<keyword evidence="5" id="KW-1015">Disulfide bond</keyword>
<keyword evidence="3" id="KW-0732">Signal</keyword>
<proteinExistence type="inferred from homology"/>
<reference evidence="11" key="2">
    <citation type="submission" date="2015-03" db="EMBL/GenBank/DDBJ databases">
        <title>Genome sequence of Paenibacillus beijingensis strain DSM 24997T.</title>
        <authorList>
            <person name="Kwak Y."/>
            <person name="Shin J.-H."/>
        </authorList>
    </citation>
    <scope>NUCLEOTIDE SEQUENCE [LARGE SCALE GENOMIC DNA]</scope>
    <source>
        <strain evidence="11">DSM 24997</strain>
    </source>
</reference>
<evidence type="ECO:0000256" key="1">
    <source>
        <dbReference type="ARBA" id="ARBA00009902"/>
    </source>
</evidence>
<organism evidence="10 11">
    <name type="scientific">Paenibacillus beijingensis</name>
    <dbReference type="NCBI Taxonomy" id="1126833"/>
    <lineage>
        <taxon>Bacteria</taxon>
        <taxon>Bacillati</taxon>
        <taxon>Bacillota</taxon>
        <taxon>Bacilli</taxon>
        <taxon>Bacillales</taxon>
        <taxon>Paenibacillaceae</taxon>
        <taxon>Paenibacillus</taxon>
    </lineage>
</organism>
<dbReference type="CDD" id="cd08996">
    <property type="entry name" value="GH32_FFase"/>
    <property type="match status" value="1"/>
</dbReference>
<dbReference type="GO" id="GO:0004564">
    <property type="term" value="F:beta-fructofuranosidase activity"/>
    <property type="evidence" value="ECO:0007669"/>
    <property type="project" value="UniProtKB-EC"/>
</dbReference>
<dbReference type="Pfam" id="PF08244">
    <property type="entry name" value="Glyco_hydro_32C"/>
    <property type="match status" value="1"/>
</dbReference>
<comment type="similarity">
    <text evidence="1 7">Belongs to the glycosyl hydrolase 32 family.</text>
</comment>
<accession>A0A0D5NGL0</accession>
<protein>
    <recommendedName>
        <fullName evidence="2">beta-fructofuranosidase</fullName>
        <ecNumber evidence="2">3.2.1.26</ecNumber>
    </recommendedName>
</protein>
<dbReference type="Pfam" id="PF00251">
    <property type="entry name" value="Glyco_hydro_32N"/>
    <property type="match status" value="1"/>
</dbReference>
<dbReference type="EC" id="3.2.1.26" evidence="2"/>
<dbReference type="EMBL" id="CP011058">
    <property type="protein sequence ID" value="AJY74053.1"/>
    <property type="molecule type" value="Genomic_DNA"/>
</dbReference>
<dbReference type="PATRIC" id="fig|1126833.4.peg.1068"/>
<evidence type="ECO:0000256" key="6">
    <source>
        <dbReference type="ARBA" id="ARBA00023295"/>
    </source>
</evidence>
<dbReference type="Gene3D" id="2.60.120.560">
    <property type="entry name" value="Exo-inulinase, domain 1"/>
    <property type="match status" value="1"/>
</dbReference>
<dbReference type="Pfam" id="PF13385">
    <property type="entry name" value="Laminin_G_3"/>
    <property type="match status" value="1"/>
</dbReference>
<dbReference type="Gene3D" id="2.60.120.200">
    <property type="match status" value="1"/>
</dbReference>
<dbReference type="KEGG" id="pbj:VN24_04830"/>
<feature type="domain" description="LamG-like jellyroll fold" evidence="9">
    <location>
        <begin position="84"/>
        <end position="233"/>
    </location>
</feature>
<evidence type="ECO:0000256" key="3">
    <source>
        <dbReference type="ARBA" id="ARBA00022729"/>
    </source>
</evidence>
<dbReference type="InterPro" id="IPR006558">
    <property type="entry name" value="LamG-like"/>
</dbReference>
<dbReference type="InterPro" id="IPR013148">
    <property type="entry name" value="Glyco_hydro_32_N"/>
</dbReference>
<reference evidence="10 11" key="1">
    <citation type="journal article" date="2015" name="J. Biotechnol.">
        <title>Complete genome sequence of Paenibacillus beijingensis 7188(T) (=DSM 24997(T)), a novel rhizobacterium from jujube garden soil.</title>
        <authorList>
            <person name="Kwak Y."/>
            <person name="Shin J.H."/>
        </authorList>
    </citation>
    <scope>NUCLEOTIDE SEQUENCE [LARGE SCALE GENOMIC DNA]</scope>
    <source>
        <strain evidence="10 11">DSM 24997</strain>
    </source>
</reference>
<dbReference type="HOGENOM" id="CLU_001528_7_0_9"/>
<keyword evidence="8" id="KW-0175">Coiled coil</keyword>
<feature type="coiled-coil region" evidence="8">
    <location>
        <begin position="591"/>
        <end position="630"/>
    </location>
</feature>
<dbReference type="InterPro" id="IPR013189">
    <property type="entry name" value="Glyco_hydro_32_C"/>
</dbReference>
<dbReference type="InterPro" id="IPR023296">
    <property type="entry name" value="Glyco_hydro_beta-prop_sf"/>
</dbReference>
<evidence type="ECO:0000256" key="8">
    <source>
        <dbReference type="SAM" id="Coils"/>
    </source>
</evidence>
<evidence type="ECO:0000313" key="10">
    <source>
        <dbReference type="EMBL" id="AJY74053.1"/>
    </source>
</evidence>
<dbReference type="GO" id="GO:0005975">
    <property type="term" value="P:carbohydrate metabolic process"/>
    <property type="evidence" value="ECO:0007669"/>
    <property type="project" value="InterPro"/>
</dbReference>
<keyword evidence="4 7" id="KW-0378">Hydrolase</keyword>
<evidence type="ECO:0000256" key="5">
    <source>
        <dbReference type="ARBA" id="ARBA00023157"/>
    </source>
</evidence>
<name>A0A0D5NGL0_9BACL</name>
<dbReference type="PANTHER" id="PTHR43101">
    <property type="entry name" value="BETA-FRUCTOSIDASE"/>
    <property type="match status" value="1"/>
</dbReference>
<dbReference type="InterPro" id="IPR001362">
    <property type="entry name" value="Glyco_hydro_32"/>
</dbReference>
<dbReference type="SUPFAM" id="SSF75005">
    <property type="entry name" value="Arabinanase/levansucrase/invertase"/>
    <property type="match status" value="1"/>
</dbReference>
<dbReference type="SMART" id="SM00640">
    <property type="entry name" value="Glyco_32"/>
    <property type="match status" value="1"/>
</dbReference>
<evidence type="ECO:0000259" key="9">
    <source>
        <dbReference type="SMART" id="SM00560"/>
    </source>
</evidence>
<dbReference type="SUPFAM" id="SSF49899">
    <property type="entry name" value="Concanavalin A-like lectins/glucanases"/>
    <property type="match status" value="2"/>
</dbReference>
<dbReference type="Gene3D" id="2.115.10.20">
    <property type="entry name" value="Glycosyl hydrolase domain, family 43"/>
    <property type="match status" value="1"/>
</dbReference>
<evidence type="ECO:0000256" key="4">
    <source>
        <dbReference type="ARBA" id="ARBA00022801"/>
    </source>
</evidence>
<evidence type="ECO:0000313" key="11">
    <source>
        <dbReference type="Proteomes" id="UP000032633"/>
    </source>
</evidence>
<dbReference type="RefSeq" id="WP_045669489.1">
    <property type="nucleotide sequence ID" value="NZ_CP011058.1"/>
</dbReference>
<dbReference type="STRING" id="1126833.VN24_04830"/>
<dbReference type="Proteomes" id="UP000032633">
    <property type="component" value="Chromosome"/>
</dbReference>
<keyword evidence="6 7" id="KW-0326">Glycosidase</keyword>
<evidence type="ECO:0000256" key="2">
    <source>
        <dbReference type="ARBA" id="ARBA00012758"/>
    </source>
</evidence>
<dbReference type="InterPro" id="IPR013320">
    <property type="entry name" value="ConA-like_dom_sf"/>
</dbReference>
<sequence>MTQFAADWRRLLIAGWSFDEGEGHTAVDLAAGNEDQIEFALRKGRFQPPQEPVWREGISGSALLFDGYSTYIERPSDKVGQPLNGLSISVWVAPRHYDFGVENRLGAIVNQHNREQAKGYLLGVTRHGEWSLQLGLGGEWTEVWSREHTLPRHEWSYVAAVFDPKGASMKLYLNGSEVASRAVPAGLTISPSGENLMIGRNNHGHVLAEAFIMNHFDGMIDELMVYDYVMSAEEVRDAYDSYLQPHNGRRPVIAGQDRLIPRSLFINDRHRPQFHLNPPGHWMNEPHAPIYFDGRYHLFYQFNPNGPFWHYIHWGHWVSDDLVHWRDMPPALYPEAGIDPDGVWSGSAAYDENGQPALFFTAGDYKRSPDQSVGIARSTYSIDGNPDLPYWNKEAQPIVEQKPGMGLFGQFRDPFVWKDGGRWIMLVGSGVEEGGGTALVYVSSDLKSWTYEGLLFTSDYASYPHLGTVWELPVLLPLACEGVETGKHIFLISPWGEGAKPDVNYWIGTFDRERLRFIPDEAQPQLIDVGDFHFTGPSGMVDPVSGRTLLFTIAQGERTPEIDYDCGWSHSAGMPVSLSLRRDGRLSIEPIEEAKQLRERLLLDLRDVTMEEANRQLQNVRGNLLDIEIAFRDSGAKRYGISLRRSPEGEEETVLFFDRERQLLGVDRSRSSLDSRERPSGVQQGAIALNGEPLKLRILVDRSLIEAYANGLTSLTTRTYPSRTDADGIRLFADGNVEVESIRIWSMGPVFRAVEG</sequence>
<evidence type="ECO:0000256" key="7">
    <source>
        <dbReference type="RuleBase" id="RU362110"/>
    </source>
</evidence>
<dbReference type="PANTHER" id="PTHR43101:SF1">
    <property type="entry name" value="BETA-FRUCTOSIDASE"/>
    <property type="match status" value="1"/>
</dbReference>
<gene>
    <name evidence="10" type="ORF">VN24_04830</name>
</gene>
<dbReference type="InterPro" id="IPR051214">
    <property type="entry name" value="GH32_Enzymes"/>
</dbReference>
<dbReference type="SMART" id="SM00560">
    <property type="entry name" value="LamGL"/>
    <property type="match status" value="1"/>
</dbReference>
<dbReference type="AlphaFoldDB" id="A0A0D5NGL0"/>
<keyword evidence="11" id="KW-1185">Reference proteome</keyword>